<evidence type="ECO:0000313" key="1">
    <source>
        <dbReference type="EMBL" id="QJT09659.1"/>
    </source>
</evidence>
<reference evidence="2 3" key="1">
    <citation type="submission" date="2018-06" db="EMBL/GenBank/DDBJ databases">
        <title>Complete genome of Desulfovibrio marinus P48SEP.</title>
        <authorList>
            <person name="Crispim J.S."/>
            <person name="Vidigal P.M.P."/>
            <person name="Silva L.C.F."/>
            <person name="Araujo L.C."/>
            <person name="Laguardia C.N."/>
            <person name="Dias R.S."/>
            <person name="Sousa M.P."/>
            <person name="Paula S.O."/>
            <person name="Silva C."/>
        </authorList>
    </citation>
    <scope>NUCLEOTIDE SEQUENCE [LARGE SCALE GENOMIC DNA]</scope>
    <source>
        <strain evidence="2 3">P48SEP</strain>
    </source>
</reference>
<evidence type="ECO:0000313" key="2">
    <source>
        <dbReference type="EMBL" id="TVM31021.1"/>
    </source>
</evidence>
<dbReference type="EMBL" id="CP039543">
    <property type="protein sequence ID" value="QJT09659.1"/>
    <property type="molecule type" value="Genomic_DNA"/>
</dbReference>
<name>A0A6P1ZBP0_9BACT</name>
<gene>
    <name evidence="2" type="ORF">DQK91_19480</name>
    <name evidence="1" type="ORF">E8L03_12255</name>
</gene>
<evidence type="ECO:0000313" key="3">
    <source>
        <dbReference type="Proteomes" id="UP000434052"/>
    </source>
</evidence>
<reference evidence="1 4" key="2">
    <citation type="submission" date="2019-04" db="EMBL/GenBank/DDBJ databases">
        <title>Isolation and culture of sulfate reducing bacteria from the cold seep of the South China Sea.</title>
        <authorList>
            <person name="Sun C."/>
            <person name="Liu R."/>
        </authorList>
    </citation>
    <scope>NUCLEOTIDE SEQUENCE [LARGE SCALE GENOMIC DNA]</scope>
    <source>
        <strain evidence="1 4">CS1</strain>
    </source>
</reference>
<dbReference type="AlphaFoldDB" id="A0A6P1ZBP0"/>
<dbReference type="EMBL" id="QMIF01000018">
    <property type="protein sequence ID" value="TVM31021.1"/>
    <property type="molecule type" value="Genomic_DNA"/>
</dbReference>
<organism evidence="2 3">
    <name type="scientific">Oceanidesulfovibrio marinus</name>
    <dbReference type="NCBI Taxonomy" id="370038"/>
    <lineage>
        <taxon>Bacteria</taxon>
        <taxon>Pseudomonadati</taxon>
        <taxon>Thermodesulfobacteriota</taxon>
        <taxon>Desulfovibrionia</taxon>
        <taxon>Desulfovibrionales</taxon>
        <taxon>Desulfovibrionaceae</taxon>
        <taxon>Oceanidesulfovibrio</taxon>
    </lineage>
</organism>
<sequence>MNTKGSRYGAKSRSLRKAAEEVEGLELGEVGMDEAELTARIAALDMDGTLPEPLAAALRTLSGGLRRSHDALHGDDGTPAE</sequence>
<evidence type="ECO:0000313" key="4">
    <source>
        <dbReference type="Proteomes" id="UP000503251"/>
    </source>
</evidence>
<protein>
    <submittedName>
        <fullName evidence="2">Uncharacterized protein</fullName>
    </submittedName>
</protein>
<keyword evidence="4" id="KW-1185">Reference proteome</keyword>
<proteinExistence type="predicted"/>
<dbReference type="Proteomes" id="UP000503251">
    <property type="component" value="Chromosome"/>
</dbReference>
<dbReference type="Proteomes" id="UP000434052">
    <property type="component" value="Unassembled WGS sequence"/>
</dbReference>
<accession>A0A6P1ZBP0</accession>
<dbReference type="RefSeq" id="WP_144307078.1">
    <property type="nucleotide sequence ID" value="NZ_CP039543.1"/>
</dbReference>